<feature type="domain" description="Methyl-accepting transducer" evidence="5">
    <location>
        <begin position="69"/>
        <end position="227"/>
    </location>
</feature>
<comment type="similarity">
    <text evidence="2">Belongs to the methyl-accepting chemotaxis (MCP) protein family.</text>
</comment>
<dbReference type="GO" id="GO:0004888">
    <property type="term" value="F:transmembrane signaling receptor activity"/>
    <property type="evidence" value="ECO:0007669"/>
    <property type="project" value="InterPro"/>
</dbReference>
<evidence type="ECO:0000313" key="6">
    <source>
        <dbReference type="EMBL" id="KWV57290.1"/>
    </source>
</evidence>
<proteinExistence type="inferred from homology"/>
<sequence>MPSPDSIHDQSTSSVVESDRTEKSKLAHVDGNPQRSDVAHPIYGIVHVPFDLSVLFRTALVLTPSTAVVGNATAAMGRIEVASSRIGNIIEVIDDIAFQINLLALNAGIEAARAGQAGKGFAVVAQEVRELAQRSAGAAREIATLIGNSTAEVATGAGLVSETGGALLDISEHIVGISAQIEVIALSSQEQASSIAEVNVAITRLDQLTQSNATMAEETEAASWTLSGEADHLMDLVDRFDLGNNSGPAERMKAA</sequence>
<evidence type="ECO:0000313" key="7">
    <source>
        <dbReference type="Proteomes" id="UP000068164"/>
    </source>
</evidence>
<dbReference type="Proteomes" id="UP000068164">
    <property type="component" value="Unassembled WGS sequence"/>
</dbReference>
<evidence type="ECO:0000256" key="2">
    <source>
        <dbReference type="ARBA" id="ARBA00029447"/>
    </source>
</evidence>
<dbReference type="SUPFAM" id="SSF58104">
    <property type="entry name" value="Methyl-accepting chemotaxis protein (MCP) signaling domain"/>
    <property type="match status" value="1"/>
</dbReference>
<organism evidence="6 7">
    <name type="scientific">Rhizobium altiplani</name>
    <dbReference type="NCBI Taxonomy" id="1864509"/>
    <lineage>
        <taxon>Bacteria</taxon>
        <taxon>Pseudomonadati</taxon>
        <taxon>Pseudomonadota</taxon>
        <taxon>Alphaproteobacteria</taxon>
        <taxon>Hyphomicrobiales</taxon>
        <taxon>Rhizobiaceae</taxon>
        <taxon>Rhizobium/Agrobacterium group</taxon>
        <taxon>Rhizobium</taxon>
    </lineage>
</organism>
<comment type="caution">
    <text evidence="6">The sequence shown here is derived from an EMBL/GenBank/DDBJ whole genome shotgun (WGS) entry which is preliminary data.</text>
</comment>
<dbReference type="Pfam" id="PF00015">
    <property type="entry name" value="MCPsignal"/>
    <property type="match status" value="1"/>
</dbReference>
<dbReference type="RefSeq" id="WP_062368803.1">
    <property type="nucleotide sequence ID" value="NZ_LNCD01000029.1"/>
</dbReference>
<dbReference type="PANTHER" id="PTHR43531">
    <property type="entry name" value="PROTEIN ICFG"/>
    <property type="match status" value="1"/>
</dbReference>
<evidence type="ECO:0000256" key="4">
    <source>
        <dbReference type="SAM" id="MobiDB-lite"/>
    </source>
</evidence>
<keyword evidence="3" id="KW-0807">Transducer</keyword>
<dbReference type="Gene3D" id="1.10.287.950">
    <property type="entry name" value="Methyl-accepting chemotaxis protein"/>
    <property type="match status" value="1"/>
</dbReference>
<keyword evidence="7" id="KW-1185">Reference proteome</keyword>
<evidence type="ECO:0000256" key="3">
    <source>
        <dbReference type="PROSITE-ProRule" id="PRU00284"/>
    </source>
</evidence>
<dbReference type="AlphaFoldDB" id="A0A125Q9G4"/>
<reference evidence="6 7" key="1">
    <citation type="submission" date="2015-11" db="EMBL/GenBank/DDBJ databases">
        <title>Draft Genome Sequence of the Strain BR 10423 (Rhizobium sp.) isolated from nodules of Mimosa pudica.</title>
        <authorList>
            <person name="Barauna A.C."/>
            <person name="Zilli J.E."/>
            <person name="Simoes-Araujo J.L."/>
            <person name="Reis V.M."/>
            <person name="James E.K."/>
            <person name="Reis F.B.Jr."/>
            <person name="Rouws L.F."/>
            <person name="Passos S.R."/>
            <person name="Gois S.R."/>
        </authorList>
    </citation>
    <scope>NUCLEOTIDE SEQUENCE [LARGE SCALE GENOMIC DNA]</scope>
    <source>
        <strain evidence="6 7">BR10423</strain>
    </source>
</reference>
<dbReference type="GO" id="GO:0016020">
    <property type="term" value="C:membrane"/>
    <property type="evidence" value="ECO:0007669"/>
    <property type="project" value="InterPro"/>
</dbReference>
<dbReference type="PANTHER" id="PTHR43531:SF11">
    <property type="entry name" value="METHYL-ACCEPTING CHEMOTAXIS PROTEIN 3"/>
    <property type="match status" value="1"/>
</dbReference>
<accession>A0A125Q9G4</accession>
<dbReference type="InterPro" id="IPR051310">
    <property type="entry name" value="MCP_chemotaxis"/>
</dbReference>
<dbReference type="InterPro" id="IPR004089">
    <property type="entry name" value="MCPsignal_dom"/>
</dbReference>
<protein>
    <recommendedName>
        <fullName evidence="5">Methyl-accepting transducer domain-containing protein</fullName>
    </recommendedName>
</protein>
<evidence type="ECO:0000256" key="1">
    <source>
        <dbReference type="ARBA" id="ARBA00022500"/>
    </source>
</evidence>
<name>A0A125Q9G4_9HYPH</name>
<evidence type="ECO:0000259" key="5">
    <source>
        <dbReference type="PROSITE" id="PS50111"/>
    </source>
</evidence>
<keyword evidence="1" id="KW-0145">Chemotaxis</keyword>
<feature type="compositionally biased region" description="Basic and acidic residues" evidence="4">
    <location>
        <begin position="17"/>
        <end position="28"/>
    </location>
</feature>
<dbReference type="GO" id="GO:0006935">
    <property type="term" value="P:chemotaxis"/>
    <property type="evidence" value="ECO:0007669"/>
    <property type="project" value="UniProtKB-KW"/>
</dbReference>
<dbReference type="PROSITE" id="PS50111">
    <property type="entry name" value="CHEMOTAXIS_TRANSDUC_2"/>
    <property type="match status" value="1"/>
</dbReference>
<dbReference type="GO" id="GO:0007165">
    <property type="term" value="P:signal transduction"/>
    <property type="evidence" value="ECO:0007669"/>
    <property type="project" value="UniProtKB-KW"/>
</dbReference>
<dbReference type="EMBL" id="LNCD01000029">
    <property type="protein sequence ID" value="KWV57290.1"/>
    <property type="molecule type" value="Genomic_DNA"/>
</dbReference>
<dbReference type="PRINTS" id="PR00260">
    <property type="entry name" value="CHEMTRNSDUCR"/>
</dbReference>
<dbReference type="SMART" id="SM00283">
    <property type="entry name" value="MA"/>
    <property type="match status" value="1"/>
</dbReference>
<feature type="region of interest" description="Disordered" evidence="4">
    <location>
        <begin position="1"/>
        <end position="33"/>
    </location>
</feature>
<dbReference type="InterPro" id="IPR004090">
    <property type="entry name" value="Chemotax_Me-accpt_rcpt"/>
</dbReference>
<gene>
    <name evidence="6" type="ORF">AS026_31150</name>
</gene>